<dbReference type="Proteomes" id="UP000238348">
    <property type="component" value="Chromosome"/>
</dbReference>
<dbReference type="SUPFAM" id="SSF53474">
    <property type="entry name" value="alpha/beta-Hydrolases"/>
    <property type="match status" value="1"/>
</dbReference>
<evidence type="ECO:0000259" key="2">
    <source>
        <dbReference type="Pfam" id="PF07859"/>
    </source>
</evidence>
<dbReference type="PANTHER" id="PTHR48081:SF8">
    <property type="entry name" value="ALPHA_BETA HYDROLASE FOLD-3 DOMAIN-CONTAINING PROTEIN-RELATED"/>
    <property type="match status" value="1"/>
</dbReference>
<protein>
    <submittedName>
        <fullName evidence="3">Esterase</fullName>
    </submittedName>
</protein>
<dbReference type="InterPro" id="IPR013094">
    <property type="entry name" value="AB_hydrolase_3"/>
</dbReference>
<sequence length="320" mass="34412">MKRQIAHPTFDPQLAALLPALEGYTPVNMTPDRLDHFRALKMPTIEELIGDLPVKCVDITIPGHEGVDIVVSVISRKDHHKPGPGIYNIHGGGMVMCNRFAAAHPLVDWAMKHDAVGVTVEYRLAPEHPDPIPVEDCYAGLAWMANHAKELMFDPDRLVIFGGSGGGGLAAGTTLLARDRSGPRLAGQLLQCPMLDDRNETVSSYQYQGTGVWDRTSNLTAWTAVLGDRRGTGNVSPYAAPARATDLSGLPPTFIDVGAAEVFRDEGVAYASAIWAAGGICELHVWGGAFHGFYDIAPGSDIAQACIATREAWLARLLAR</sequence>
<name>A0A2L0EJY0_SORCE</name>
<keyword evidence="1" id="KW-0378">Hydrolase</keyword>
<dbReference type="GO" id="GO:0016787">
    <property type="term" value="F:hydrolase activity"/>
    <property type="evidence" value="ECO:0007669"/>
    <property type="project" value="UniProtKB-KW"/>
</dbReference>
<gene>
    <name evidence="3" type="ORF">SOCE26_010010</name>
</gene>
<dbReference type="Pfam" id="PF07859">
    <property type="entry name" value="Abhydrolase_3"/>
    <property type="match status" value="1"/>
</dbReference>
<dbReference type="InterPro" id="IPR050300">
    <property type="entry name" value="GDXG_lipolytic_enzyme"/>
</dbReference>
<dbReference type="OrthoDB" id="24847at2"/>
<evidence type="ECO:0000313" key="4">
    <source>
        <dbReference type="Proteomes" id="UP000238348"/>
    </source>
</evidence>
<dbReference type="AlphaFoldDB" id="A0A2L0EJY0"/>
<dbReference type="EMBL" id="CP012673">
    <property type="protein sequence ID" value="AUX39607.1"/>
    <property type="molecule type" value="Genomic_DNA"/>
</dbReference>
<evidence type="ECO:0000313" key="3">
    <source>
        <dbReference type="EMBL" id="AUX39607.1"/>
    </source>
</evidence>
<evidence type="ECO:0000256" key="1">
    <source>
        <dbReference type="ARBA" id="ARBA00022801"/>
    </source>
</evidence>
<dbReference type="Gene3D" id="3.40.50.1820">
    <property type="entry name" value="alpha/beta hydrolase"/>
    <property type="match status" value="1"/>
</dbReference>
<proteinExistence type="predicted"/>
<dbReference type="RefSeq" id="WP_104977551.1">
    <property type="nucleotide sequence ID" value="NZ_CP012673.1"/>
</dbReference>
<feature type="domain" description="Alpha/beta hydrolase fold-3" evidence="2">
    <location>
        <begin position="88"/>
        <end position="294"/>
    </location>
</feature>
<accession>A0A2L0EJY0</accession>
<dbReference type="InterPro" id="IPR029058">
    <property type="entry name" value="AB_hydrolase_fold"/>
</dbReference>
<dbReference type="PANTHER" id="PTHR48081">
    <property type="entry name" value="AB HYDROLASE SUPERFAMILY PROTEIN C4A8.06C"/>
    <property type="match status" value="1"/>
</dbReference>
<reference evidence="3 4" key="1">
    <citation type="submission" date="2015-09" db="EMBL/GenBank/DDBJ databases">
        <title>Sorangium comparison.</title>
        <authorList>
            <person name="Zaburannyi N."/>
            <person name="Bunk B."/>
            <person name="Overmann J."/>
            <person name="Mueller R."/>
        </authorList>
    </citation>
    <scope>NUCLEOTIDE SEQUENCE [LARGE SCALE GENOMIC DNA]</scope>
    <source>
        <strain evidence="3 4">So ce26</strain>
    </source>
</reference>
<organism evidence="3 4">
    <name type="scientific">Sorangium cellulosum</name>
    <name type="common">Polyangium cellulosum</name>
    <dbReference type="NCBI Taxonomy" id="56"/>
    <lineage>
        <taxon>Bacteria</taxon>
        <taxon>Pseudomonadati</taxon>
        <taxon>Myxococcota</taxon>
        <taxon>Polyangia</taxon>
        <taxon>Polyangiales</taxon>
        <taxon>Polyangiaceae</taxon>
        <taxon>Sorangium</taxon>
    </lineage>
</organism>